<dbReference type="PANTHER" id="PTHR34678:SF1">
    <property type="entry name" value="LARGE RIBOSOMAL SUBUNIT PROTEIN CL37"/>
    <property type="match status" value="1"/>
</dbReference>
<evidence type="ECO:0000256" key="1">
    <source>
        <dbReference type="SAM" id="MobiDB-lite"/>
    </source>
</evidence>
<dbReference type="Proteomes" id="UP001152523">
    <property type="component" value="Unassembled WGS sequence"/>
</dbReference>
<keyword evidence="3" id="KW-1185">Reference proteome</keyword>
<evidence type="ECO:0000313" key="3">
    <source>
        <dbReference type="Proteomes" id="UP001152523"/>
    </source>
</evidence>
<dbReference type="EMBL" id="CAMAPF010000015">
    <property type="protein sequence ID" value="CAH9069019.1"/>
    <property type="molecule type" value="Genomic_DNA"/>
</dbReference>
<dbReference type="PANTHER" id="PTHR34678">
    <property type="entry name" value="50S RIBOSOMAL PROTEIN 5, CHLOROPLASTIC"/>
    <property type="match status" value="1"/>
</dbReference>
<organism evidence="2 3">
    <name type="scientific">Cuscuta epithymum</name>
    <dbReference type="NCBI Taxonomy" id="186058"/>
    <lineage>
        <taxon>Eukaryota</taxon>
        <taxon>Viridiplantae</taxon>
        <taxon>Streptophyta</taxon>
        <taxon>Embryophyta</taxon>
        <taxon>Tracheophyta</taxon>
        <taxon>Spermatophyta</taxon>
        <taxon>Magnoliopsida</taxon>
        <taxon>eudicotyledons</taxon>
        <taxon>Gunneridae</taxon>
        <taxon>Pentapetalae</taxon>
        <taxon>asterids</taxon>
        <taxon>lamiids</taxon>
        <taxon>Solanales</taxon>
        <taxon>Convolvulaceae</taxon>
        <taxon>Cuscuteae</taxon>
        <taxon>Cuscuta</taxon>
        <taxon>Cuscuta subgen. Cuscuta</taxon>
    </lineage>
</organism>
<proteinExistence type="predicted"/>
<name>A0AAV0C7U4_9ASTE</name>
<gene>
    <name evidence="2" type="ORF">CEPIT_LOCUS2951</name>
</gene>
<evidence type="ECO:0000313" key="2">
    <source>
        <dbReference type="EMBL" id="CAH9069019.1"/>
    </source>
</evidence>
<protein>
    <recommendedName>
        <fullName evidence="4">Mitochondrial mRNA-processing protein COX24 C-terminal domain-containing protein</fullName>
    </recommendedName>
</protein>
<reference evidence="2" key="1">
    <citation type="submission" date="2022-07" db="EMBL/GenBank/DDBJ databases">
        <authorList>
            <person name="Macas J."/>
            <person name="Novak P."/>
            <person name="Neumann P."/>
        </authorList>
    </citation>
    <scope>NUCLEOTIDE SEQUENCE</scope>
</reference>
<dbReference type="AlphaFoldDB" id="A0AAV0C7U4"/>
<comment type="caution">
    <text evidence="2">The sequence shown here is derived from an EMBL/GenBank/DDBJ whole genome shotgun (WGS) entry which is preliminary data.</text>
</comment>
<evidence type="ECO:0008006" key="4">
    <source>
        <dbReference type="Google" id="ProtNLM"/>
    </source>
</evidence>
<accession>A0AAV0C7U4</accession>
<dbReference type="GO" id="GO:0009535">
    <property type="term" value="C:chloroplast thylakoid membrane"/>
    <property type="evidence" value="ECO:0007669"/>
    <property type="project" value="TreeGrafter"/>
</dbReference>
<sequence>MTPADLIWFTGATVAVPQPLLSQPHKLLYSRQFSRTYETQLLLSLKSNSIYRISERPTFKEISGAWVVFNTASDGGGVVDPDDPDLLPLDTDDECLAVGNLHLEPKLQLKLEHKMKMKLRKNIRLRRKKLNRKRRLRKKGSWPLSKKNKNKTV</sequence>
<feature type="region of interest" description="Disordered" evidence="1">
    <location>
        <begin position="130"/>
        <end position="153"/>
    </location>
</feature>
<dbReference type="InterPro" id="IPR040307">
    <property type="entry name" value="Ribosomal_cL37"/>
</dbReference>
<dbReference type="GO" id="GO:0032544">
    <property type="term" value="P:plastid translation"/>
    <property type="evidence" value="ECO:0007669"/>
    <property type="project" value="TreeGrafter"/>
</dbReference>